<dbReference type="AlphaFoldDB" id="X1M9H6"/>
<dbReference type="InterPro" id="IPR036388">
    <property type="entry name" value="WH-like_DNA-bd_sf"/>
</dbReference>
<evidence type="ECO:0000256" key="1">
    <source>
        <dbReference type="SAM" id="MobiDB-lite"/>
    </source>
</evidence>
<dbReference type="SUPFAM" id="SSF46785">
    <property type="entry name" value="Winged helix' DNA-binding domain"/>
    <property type="match status" value="1"/>
</dbReference>
<accession>X1M9H6</accession>
<proteinExistence type="predicted"/>
<evidence type="ECO:0008006" key="3">
    <source>
        <dbReference type="Google" id="ProtNLM"/>
    </source>
</evidence>
<dbReference type="Gene3D" id="1.10.10.10">
    <property type="entry name" value="Winged helix-like DNA-binding domain superfamily/Winged helix DNA-binding domain"/>
    <property type="match status" value="1"/>
</dbReference>
<dbReference type="InterPro" id="IPR036390">
    <property type="entry name" value="WH_DNA-bd_sf"/>
</dbReference>
<feature type="region of interest" description="Disordered" evidence="1">
    <location>
        <begin position="87"/>
        <end position="121"/>
    </location>
</feature>
<dbReference type="EMBL" id="BARV01021849">
    <property type="protein sequence ID" value="GAI28292.1"/>
    <property type="molecule type" value="Genomic_DNA"/>
</dbReference>
<comment type="caution">
    <text evidence="2">The sequence shown here is derived from an EMBL/GenBank/DDBJ whole genome shotgun (WGS) entry which is preliminary data.</text>
</comment>
<dbReference type="Pfam" id="PF13730">
    <property type="entry name" value="HTH_36"/>
    <property type="match status" value="1"/>
</dbReference>
<name>X1M9H6_9ZZZZ</name>
<reference evidence="2" key="1">
    <citation type="journal article" date="2014" name="Front. Microbiol.">
        <title>High frequency of phylogenetically diverse reductive dehalogenase-homologous genes in deep subseafloor sedimentary metagenomes.</title>
        <authorList>
            <person name="Kawai M."/>
            <person name="Futagami T."/>
            <person name="Toyoda A."/>
            <person name="Takaki Y."/>
            <person name="Nishi S."/>
            <person name="Hori S."/>
            <person name="Arai W."/>
            <person name="Tsubouchi T."/>
            <person name="Morono Y."/>
            <person name="Uchiyama I."/>
            <person name="Ito T."/>
            <person name="Fujiyama A."/>
            <person name="Inagaki F."/>
            <person name="Takami H."/>
        </authorList>
    </citation>
    <scope>NUCLEOTIDE SEQUENCE</scope>
    <source>
        <strain evidence="2">Expedition CK06-06</strain>
    </source>
</reference>
<feature type="non-terminal residue" evidence="2">
    <location>
        <position position="173"/>
    </location>
</feature>
<protein>
    <recommendedName>
        <fullName evidence="3">Helix-turn-helix domain-containing protein</fullName>
    </recommendedName>
</protein>
<gene>
    <name evidence="2" type="ORF">S06H3_36112</name>
</gene>
<sequence>MKSEKPVYGTVYRDVLKSDKLTMKGIVVYSMLTTYVNGEDKCWPSISTLTKNLPIDRSTVINGIKELIDAGIISKETGKNNRNIYTLSSGTGPPPKGQVVVQDHHSSGTGPPLSSGTGPPNHYHINNTINTNSEFENFWDQYHSITGMRKTDRKDAEKYWKKLNQEDQKKAVE</sequence>
<evidence type="ECO:0000313" key="2">
    <source>
        <dbReference type="EMBL" id="GAI28292.1"/>
    </source>
</evidence>
<feature type="compositionally biased region" description="Low complexity" evidence="1">
    <location>
        <begin position="107"/>
        <end position="121"/>
    </location>
</feature>
<organism evidence="2">
    <name type="scientific">marine sediment metagenome</name>
    <dbReference type="NCBI Taxonomy" id="412755"/>
    <lineage>
        <taxon>unclassified sequences</taxon>
        <taxon>metagenomes</taxon>
        <taxon>ecological metagenomes</taxon>
    </lineage>
</organism>